<organism evidence="9 10">
    <name type="scientific">Kribbella karoonensis</name>
    <dbReference type="NCBI Taxonomy" id="324851"/>
    <lineage>
        <taxon>Bacteria</taxon>
        <taxon>Bacillati</taxon>
        <taxon>Actinomycetota</taxon>
        <taxon>Actinomycetes</taxon>
        <taxon>Propionibacteriales</taxon>
        <taxon>Kribbellaceae</taxon>
        <taxon>Kribbella</taxon>
    </lineage>
</organism>
<dbReference type="Pfam" id="PF05731">
    <property type="entry name" value="TROVE"/>
    <property type="match status" value="2"/>
</dbReference>
<dbReference type="PANTHER" id="PTHR14202:SF0">
    <property type="entry name" value="RNA-BINDING PROTEIN RO60"/>
    <property type="match status" value="1"/>
</dbReference>
<keyword evidence="4" id="KW-0479">Metal-binding</keyword>
<comment type="similarity">
    <text evidence="2">Belongs to the Ro 60 kDa family.</text>
</comment>
<keyword evidence="6" id="KW-0687">Ribonucleoprotein</keyword>
<evidence type="ECO:0000313" key="9">
    <source>
        <dbReference type="EMBL" id="GAA1605376.1"/>
    </source>
</evidence>
<accession>A0ABN2EEL5</accession>
<protein>
    <submittedName>
        <fullName evidence="9">TROVE domain-containing protein</fullName>
    </submittedName>
</protein>
<dbReference type="EMBL" id="BAAAND010000010">
    <property type="protein sequence ID" value="GAA1605376.1"/>
    <property type="molecule type" value="Genomic_DNA"/>
</dbReference>
<proteinExistence type="inferred from homology"/>
<comment type="subcellular location">
    <subcellularLocation>
        <location evidence="1">Cytoplasm</location>
    </subcellularLocation>
</comment>
<keyword evidence="10" id="KW-1185">Reference proteome</keyword>
<evidence type="ECO:0000256" key="2">
    <source>
        <dbReference type="ARBA" id="ARBA00007814"/>
    </source>
</evidence>
<gene>
    <name evidence="9" type="ORF">GCM10009742_62980</name>
</gene>
<evidence type="ECO:0000256" key="4">
    <source>
        <dbReference type="ARBA" id="ARBA00022723"/>
    </source>
</evidence>
<dbReference type="InterPro" id="IPR056800">
    <property type="entry name" value="vWA_Ro60"/>
</dbReference>
<dbReference type="Pfam" id="PF25045">
    <property type="entry name" value="vWA_Ro60"/>
    <property type="match status" value="1"/>
</dbReference>
<evidence type="ECO:0000256" key="7">
    <source>
        <dbReference type="SAM" id="MobiDB-lite"/>
    </source>
</evidence>
<dbReference type="RefSeq" id="WP_344197966.1">
    <property type="nucleotide sequence ID" value="NZ_BAAAND010000010.1"/>
</dbReference>
<evidence type="ECO:0000259" key="8">
    <source>
        <dbReference type="PROSITE" id="PS50988"/>
    </source>
</evidence>
<evidence type="ECO:0000256" key="1">
    <source>
        <dbReference type="ARBA" id="ARBA00004496"/>
    </source>
</evidence>
<evidence type="ECO:0000256" key="5">
    <source>
        <dbReference type="ARBA" id="ARBA00022884"/>
    </source>
</evidence>
<dbReference type="InterPro" id="IPR036465">
    <property type="entry name" value="vWFA_dom_sf"/>
</dbReference>
<dbReference type="Proteomes" id="UP001500190">
    <property type="component" value="Unassembled WGS sequence"/>
</dbReference>
<keyword evidence="5" id="KW-0694">RNA-binding</keyword>
<dbReference type="InterPro" id="IPR008858">
    <property type="entry name" value="TROVE_dom"/>
</dbReference>
<feature type="compositionally biased region" description="Polar residues" evidence="7">
    <location>
        <begin position="1"/>
        <end position="13"/>
    </location>
</feature>
<dbReference type="PANTHER" id="PTHR14202">
    <property type="entry name" value="60 KDA RIBONUCLEOPROTEIN SSA/RO"/>
    <property type="match status" value="1"/>
</dbReference>
<dbReference type="SUPFAM" id="SSF140864">
    <property type="entry name" value="TROVE domain-like"/>
    <property type="match status" value="1"/>
</dbReference>
<dbReference type="InterPro" id="IPR037214">
    <property type="entry name" value="TROVE_dom_sf"/>
</dbReference>
<reference evidence="9 10" key="1">
    <citation type="journal article" date="2019" name="Int. J. Syst. Evol. Microbiol.">
        <title>The Global Catalogue of Microorganisms (GCM) 10K type strain sequencing project: providing services to taxonomists for standard genome sequencing and annotation.</title>
        <authorList>
            <consortium name="The Broad Institute Genomics Platform"/>
            <consortium name="The Broad Institute Genome Sequencing Center for Infectious Disease"/>
            <person name="Wu L."/>
            <person name="Ma J."/>
        </authorList>
    </citation>
    <scope>NUCLEOTIDE SEQUENCE [LARGE SCALE GENOMIC DNA]</scope>
    <source>
        <strain evidence="9 10">JCM 14304</strain>
    </source>
</reference>
<feature type="domain" description="TROVE" evidence="8">
    <location>
        <begin position="25"/>
        <end position="359"/>
    </location>
</feature>
<comment type="caution">
    <text evidence="9">The sequence shown here is derived from an EMBL/GenBank/DDBJ whole genome shotgun (WGS) entry which is preliminary data.</text>
</comment>
<evidence type="ECO:0000256" key="6">
    <source>
        <dbReference type="ARBA" id="ARBA00023274"/>
    </source>
</evidence>
<dbReference type="SUPFAM" id="SSF53300">
    <property type="entry name" value="vWA-like"/>
    <property type="match status" value="1"/>
</dbReference>
<evidence type="ECO:0000256" key="3">
    <source>
        <dbReference type="ARBA" id="ARBA00022490"/>
    </source>
</evidence>
<dbReference type="PROSITE" id="PS50988">
    <property type="entry name" value="TROVE"/>
    <property type="match status" value="1"/>
</dbReference>
<evidence type="ECO:0000313" key="10">
    <source>
        <dbReference type="Proteomes" id="UP001500190"/>
    </source>
</evidence>
<sequence length="534" mass="58574">MSTDPLAQVSTRQTRQDEQADPRQQRNSAGGYTFVLDDLGRLRRFLTLGTTGGTYYASQRELTRENAGLVLELVRTQSAAVVAAVLDISLSGRAPKQNPALFALAAAAKLGDEDGRRAALAAVPLVARTGTHLFTFAGYLEQFGGWGRGTRRAIGSWYVEPAVDALAYQVVKYRRRNGWSHADLLRLSHPKTAEPVRRELFDWIHGRTTDLSALPLLAAYERVQATTDATEAADVIALNRALSWEMIPDRFLNEPRIWEALLANGLPQTALLRQLPRLTRLGLLEPHGAWARVVADRLTDPARLRKARVHPVNVLVAQRTYSNGHGVRGQQEWTPSRPIVDALDDAFYRAYEAVEPTGQRMLLALDVSGSMTSQVSGLPLSCREASAALALVTAATETSYEIVGFTSKSDYYRTALTQLAISPRQRLDDAIRAVSKMPFGATDCSLPMQYALGRKLAIDTFVVFTDNETWYGDVHPHQALRRYRQAMGIDARLVVVAMSASRSTIADPSDPGMLDISGFDSAVPGLISDFGGRA</sequence>
<keyword evidence="3" id="KW-0963">Cytoplasm</keyword>
<dbReference type="Gene3D" id="3.40.50.410">
    <property type="entry name" value="von Willebrand factor, type A domain"/>
    <property type="match status" value="2"/>
</dbReference>
<dbReference type="InterPro" id="IPR040322">
    <property type="entry name" value="TROVE2"/>
</dbReference>
<name>A0ABN2EEL5_9ACTN</name>
<feature type="compositionally biased region" description="Basic and acidic residues" evidence="7">
    <location>
        <begin position="14"/>
        <end position="24"/>
    </location>
</feature>
<feature type="region of interest" description="Disordered" evidence="7">
    <location>
        <begin position="1"/>
        <end position="28"/>
    </location>
</feature>